<reference evidence="1 2" key="1">
    <citation type="submission" date="2011-02" db="EMBL/GenBank/DDBJ databases">
        <authorList>
            <person name="Muzny D."/>
            <person name="Qin X."/>
            <person name="Deng J."/>
            <person name="Jiang H."/>
            <person name="Liu Y."/>
            <person name="Qu J."/>
            <person name="Song X.-Z."/>
            <person name="Zhang L."/>
            <person name="Thornton R."/>
            <person name="Coyle M."/>
            <person name="Francisco L."/>
            <person name="Jackson L."/>
            <person name="Javaid M."/>
            <person name="Korchina V."/>
            <person name="Kovar C."/>
            <person name="Mata R."/>
            <person name="Mathew T."/>
            <person name="Ngo R."/>
            <person name="Nguyen L."/>
            <person name="Nguyen N."/>
            <person name="Okwuonu G."/>
            <person name="Ongeri F."/>
            <person name="Pham C."/>
            <person name="Simmons D."/>
            <person name="Wilczek-Boney K."/>
            <person name="Hale W."/>
            <person name="Jakkamsetti A."/>
            <person name="Pham P."/>
            <person name="Ruth R."/>
            <person name="San Lucas F."/>
            <person name="Warren J."/>
            <person name="Zhang J."/>
            <person name="Zhao Z."/>
            <person name="Zhou C."/>
            <person name="Zhu D."/>
            <person name="Lee S."/>
            <person name="Bess C."/>
            <person name="Blankenburg K."/>
            <person name="Forbes L."/>
            <person name="Fu Q."/>
            <person name="Gubbala S."/>
            <person name="Hirani K."/>
            <person name="Jayaseelan J.C."/>
            <person name="Lara F."/>
            <person name="Munidasa M."/>
            <person name="Palculict T."/>
            <person name="Patil S."/>
            <person name="Pu L.-L."/>
            <person name="Saada N."/>
            <person name="Tang L."/>
            <person name="Weissenberger G."/>
            <person name="Zhu Y."/>
            <person name="Hemphill L."/>
            <person name="Shang Y."/>
            <person name="Youmans B."/>
            <person name="Ayvaz T."/>
            <person name="Ross M."/>
            <person name="Santibanez J."/>
            <person name="Aqrawi P."/>
            <person name="Gross S."/>
            <person name="Joshi V."/>
            <person name="Fowler G."/>
            <person name="Nazareth L."/>
            <person name="Reid J."/>
            <person name="Worley K."/>
            <person name="Petrosino J."/>
            <person name="Highlander S."/>
            <person name="Gibbs R."/>
        </authorList>
    </citation>
    <scope>NUCLEOTIDE SEQUENCE [LARGE SCALE GENOMIC DNA]</scope>
    <source>
        <strain evidence="1 2">ATCC BAA-1200</strain>
    </source>
</reference>
<protein>
    <submittedName>
        <fullName evidence="1">Uncharacterized protein</fullName>
    </submittedName>
</protein>
<organism evidence="1 2">
    <name type="scientific">Neisseria bacilliformis ATCC BAA-1200</name>
    <dbReference type="NCBI Taxonomy" id="888742"/>
    <lineage>
        <taxon>Bacteria</taxon>
        <taxon>Pseudomonadati</taxon>
        <taxon>Pseudomonadota</taxon>
        <taxon>Betaproteobacteria</taxon>
        <taxon>Neisseriales</taxon>
        <taxon>Neisseriaceae</taxon>
        <taxon>Neisseria</taxon>
    </lineage>
</organism>
<proteinExistence type="predicted"/>
<keyword evidence="2" id="KW-1185">Reference proteome</keyword>
<dbReference type="HOGENOM" id="CLU_3120186_0_0_4"/>
<gene>
    <name evidence="1" type="ORF">HMPREF9123_0810</name>
</gene>
<dbReference type="Proteomes" id="UP000004105">
    <property type="component" value="Unassembled WGS sequence"/>
</dbReference>
<evidence type="ECO:0000313" key="1">
    <source>
        <dbReference type="EMBL" id="EGF11468.1"/>
    </source>
</evidence>
<name>F2BAQ6_9NEIS</name>
<sequence>MLRRPVLPAPQACFLFFRNAIPAQAGTASCRVQAQGRGAIVKRPPRRRIL</sequence>
<dbReference type="PROSITE" id="PS51257">
    <property type="entry name" value="PROKAR_LIPOPROTEIN"/>
    <property type="match status" value="1"/>
</dbReference>
<evidence type="ECO:0000313" key="2">
    <source>
        <dbReference type="Proteomes" id="UP000004105"/>
    </source>
</evidence>
<dbReference type="AlphaFoldDB" id="F2BAQ6"/>
<dbReference type="EMBL" id="AFAY01000015">
    <property type="protein sequence ID" value="EGF11468.1"/>
    <property type="molecule type" value="Genomic_DNA"/>
</dbReference>
<comment type="caution">
    <text evidence="1">The sequence shown here is derived from an EMBL/GenBank/DDBJ whole genome shotgun (WGS) entry which is preliminary data.</text>
</comment>
<accession>F2BAQ6</accession>